<dbReference type="AlphaFoldDB" id="A0A9P7N396"/>
<dbReference type="InterPro" id="IPR001155">
    <property type="entry name" value="OxRdtase_FMN_N"/>
</dbReference>
<dbReference type="Gene3D" id="3.20.20.70">
    <property type="entry name" value="Aldolase class I"/>
    <property type="match status" value="1"/>
</dbReference>
<dbReference type="Pfam" id="PF00724">
    <property type="entry name" value="Oxidored_FMN"/>
    <property type="match status" value="2"/>
</dbReference>
<proteinExistence type="predicted"/>
<name>A0A9P7N396_9HYPO</name>
<gene>
    <name evidence="3" type="ORF">E4U43_005572</name>
</gene>
<keyword evidence="4" id="KW-1185">Reference proteome</keyword>
<evidence type="ECO:0000313" key="3">
    <source>
        <dbReference type="EMBL" id="KAG5986315.1"/>
    </source>
</evidence>
<dbReference type="GO" id="GO:0003959">
    <property type="term" value="F:NADPH dehydrogenase activity"/>
    <property type="evidence" value="ECO:0007669"/>
    <property type="project" value="TreeGrafter"/>
</dbReference>
<dbReference type="PANTHER" id="PTHR22893">
    <property type="entry name" value="NADH OXIDOREDUCTASE-RELATED"/>
    <property type="match status" value="1"/>
</dbReference>
<organism evidence="3 4">
    <name type="scientific">Claviceps pusilla</name>
    <dbReference type="NCBI Taxonomy" id="123648"/>
    <lineage>
        <taxon>Eukaryota</taxon>
        <taxon>Fungi</taxon>
        <taxon>Dikarya</taxon>
        <taxon>Ascomycota</taxon>
        <taxon>Pezizomycotina</taxon>
        <taxon>Sordariomycetes</taxon>
        <taxon>Hypocreomycetidae</taxon>
        <taxon>Hypocreales</taxon>
        <taxon>Clavicipitaceae</taxon>
        <taxon>Claviceps</taxon>
    </lineage>
</organism>
<keyword evidence="1" id="KW-0285">Flavoprotein</keyword>
<comment type="caution">
    <text evidence="3">The sequence shown here is derived from an EMBL/GenBank/DDBJ whole genome shotgun (WGS) entry which is preliminary data.</text>
</comment>
<dbReference type="PANTHER" id="PTHR22893:SF91">
    <property type="entry name" value="NADPH DEHYDROGENASE 2-RELATED"/>
    <property type="match status" value="1"/>
</dbReference>
<dbReference type="InterPro" id="IPR045247">
    <property type="entry name" value="Oye-like"/>
</dbReference>
<dbReference type="OrthoDB" id="276546at2759"/>
<dbReference type="GO" id="GO:0010181">
    <property type="term" value="F:FMN binding"/>
    <property type="evidence" value="ECO:0007669"/>
    <property type="project" value="InterPro"/>
</dbReference>
<dbReference type="EMBL" id="SRPW01003688">
    <property type="protein sequence ID" value="KAG5986315.1"/>
    <property type="molecule type" value="Genomic_DNA"/>
</dbReference>
<accession>A0A9P7N396</accession>
<dbReference type="SUPFAM" id="SSF51395">
    <property type="entry name" value="FMN-linked oxidoreductases"/>
    <property type="match status" value="1"/>
</dbReference>
<dbReference type="CDD" id="cd02933">
    <property type="entry name" value="OYE_like_FMN"/>
    <property type="match status" value="1"/>
</dbReference>
<protein>
    <recommendedName>
        <fullName evidence="2">NADH:flavin oxidoreductase/NADH oxidase N-terminal domain-containing protein</fullName>
    </recommendedName>
</protein>
<evidence type="ECO:0000259" key="2">
    <source>
        <dbReference type="Pfam" id="PF00724"/>
    </source>
</evidence>
<reference evidence="3" key="1">
    <citation type="journal article" date="2020" name="bioRxiv">
        <title>Whole genome comparisons of ergot fungi reveals the divergence and evolution of species within the genus Claviceps are the result of varying mechanisms driving genome evolution and host range expansion.</title>
        <authorList>
            <person name="Wyka S.A."/>
            <person name="Mondo S.J."/>
            <person name="Liu M."/>
            <person name="Dettman J."/>
            <person name="Nalam V."/>
            <person name="Broders K.D."/>
        </authorList>
    </citation>
    <scope>NUCLEOTIDE SEQUENCE</scope>
    <source>
        <strain evidence="3">CCC 602</strain>
    </source>
</reference>
<evidence type="ECO:0000313" key="4">
    <source>
        <dbReference type="Proteomes" id="UP000748025"/>
    </source>
</evidence>
<dbReference type="Proteomes" id="UP000748025">
    <property type="component" value="Unassembled WGS sequence"/>
</dbReference>
<feature type="domain" description="NADH:flavin oxidoreductase/NADH oxidase N-terminal" evidence="2">
    <location>
        <begin position="5"/>
        <end position="103"/>
    </location>
</feature>
<feature type="domain" description="NADH:flavin oxidoreductase/NADH oxidase N-terminal" evidence="2">
    <location>
        <begin position="112"/>
        <end position="320"/>
    </location>
</feature>
<evidence type="ECO:0000256" key="1">
    <source>
        <dbReference type="ARBA" id="ARBA00022630"/>
    </source>
</evidence>
<dbReference type="InterPro" id="IPR013785">
    <property type="entry name" value="Aldolase_TIM"/>
</dbReference>
<sequence length="359" mass="40468">MSSSNLFRPIPLGRNVLQHKVVLAPMTRLRVDNDGVPLSNVKSYYGQRASIRGTLLITEGVAICPRAKGFSNYPGIWHQDQMAAWKEVVDEVHSKGSVIWLQLDVPVGPGEPVPRPLSEDEIESYIRDYVTGAINAVQGAGFDGVEIHGANGYLVDQFLQASCNTRADQWGGSIENRSRFGLEITRRVVDAVGKDRVGMKLSPWSPFQGMGTMDDLVPQFEHFISRLREMDIAYLHLVNTRWLEEEEPGIKTHADVDNQTFVRMWGNKTPILLSGGYDADSARRLVDETYSDQNNIMAVFGRHYISNPDLPFRLRLGIPLQKYNRDTFYIPLSDEGYIDYPFCQEFLNQKDGDQEVVAA</sequence>